<proteinExistence type="predicted"/>
<dbReference type="InterPro" id="IPR023485">
    <property type="entry name" value="Ptyr_pPase"/>
</dbReference>
<dbReference type="SUPFAM" id="SSF52788">
    <property type="entry name" value="Phosphotyrosine protein phosphatases I"/>
    <property type="match status" value="1"/>
</dbReference>
<sequence length="157" mass="18171">MQKIKILFVCLGNICRSPMAEYLMRDKIQKAGLSDFIETDSAGTSGENDGDDMHCGTADVLDRLKIKSHDFVSRKVRLKDRENFDYIIAMDNHNLYDLHRLFGKQQNIFAIASLCPDLAYDHIPDPWYTGRFDETYQLLEQCCNALLIKIKREHKLP</sequence>
<dbReference type="OrthoDB" id="9784339at2"/>
<dbReference type="InterPro" id="IPR050438">
    <property type="entry name" value="LMW_PTPase"/>
</dbReference>
<reference evidence="3 4" key="1">
    <citation type="submission" date="2019-03" db="EMBL/GenBank/DDBJ databases">
        <title>Genomic Encyclopedia of Type Strains, Phase IV (KMG-IV): sequencing the most valuable type-strain genomes for metagenomic binning, comparative biology and taxonomic classification.</title>
        <authorList>
            <person name="Goeker M."/>
        </authorList>
    </citation>
    <scope>NUCLEOTIDE SEQUENCE [LARGE SCALE GENOMIC DNA]</scope>
    <source>
        <strain evidence="3 4">DSM 10053</strain>
    </source>
</reference>
<dbReference type="EC" id="3.1.3.48" evidence="1"/>
<dbReference type="GO" id="GO:0004725">
    <property type="term" value="F:protein tyrosine phosphatase activity"/>
    <property type="evidence" value="ECO:0007669"/>
    <property type="project" value="UniProtKB-EC"/>
</dbReference>
<evidence type="ECO:0000313" key="4">
    <source>
        <dbReference type="Proteomes" id="UP000295496"/>
    </source>
</evidence>
<evidence type="ECO:0000256" key="1">
    <source>
        <dbReference type="ARBA" id="ARBA00013064"/>
    </source>
</evidence>
<dbReference type="Pfam" id="PF01451">
    <property type="entry name" value="LMWPc"/>
    <property type="match status" value="1"/>
</dbReference>
<dbReference type="EMBL" id="SMGJ01000001">
    <property type="protein sequence ID" value="TCK71284.1"/>
    <property type="molecule type" value="Genomic_DNA"/>
</dbReference>
<organism evidence="3 4">
    <name type="scientific">Lonepinella koalarum</name>
    <dbReference type="NCBI Taxonomy" id="53417"/>
    <lineage>
        <taxon>Bacteria</taxon>
        <taxon>Pseudomonadati</taxon>
        <taxon>Pseudomonadota</taxon>
        <taxon>Gammaproteobacteria</taxon>
        <taxon>Pasteurellales</taxon>
        <taxon>Pasteurellaceae</taxon>
        <taxon>Lonepinella</taxon>
    </lineage>
</organism>
<dbReference type="RefSeq" id="WP_132299928.1">
    <property type="nucleotide sequence ID" value="NZ_CP170642.1"/>
</dbReference>
<protein>
    <recommendedName>
        <fullName evidence="1">protein-tyrosine-phosphatase</fullName>
        <ecNumber evidence="1">3.1.3.48</ecNumber>
    </recommendedName>
</protein>
<dbReference type="SMART" id="SM00226">
    <property type="entry name" value="LMWPc"/>
    <property type="match status" value="1"/>
</dbReference>
<gene>
    <name evidence="3" type="ORF">EV692_0353</name>
</gene>
<dbReference type="Gene3D" id="3.40.50.2300">
    <property type="match status" value="1"/>
</dbReference>
<name>A0A4R1L0G7_9PAST</name>
<evidence type="ECO:0000313" key="3">
    <source>
        <dbReference type="EMBL" id="TCK71284.1"/>
    </source>
</evidence>
<feature type="domain" description="Phosphotyrosine protein phosphatase I" evidence="2">
    <location>
        <begin position="4"/>
        <end position="149"/>
    </location>
</feature>
<dbReference type="InterPro" id="IPR036196">
    <property type="entry name" value="Ptyr_pPase_sf"/>
</dbReference>
<comment type="caution">
    <text evidence="3">The sequence shown here is derived from an EMBL/GenBank/DDBJ whole genome shotgun (WGS) entry which is preliminary data.</text>
</comment>
<dbReference type="CDD" id="cd16343">
    <property type="entry name" value="LMWPTP"/>
    <property type="match status" value="1"/>
</dbReference>
<dbReference type="Proteomes" id="UP000295496">
    <property type="component" value="Unassembled WGS sequence"/>
</dbReference>
<dbReference type="PANTHER" id="PTHR11717">
    <property type="entry name" value="LOW MOLECULAR WEIGHT PROTEIN TYROSINE PHOSPHATASE"/>
    <property type="match status" value="1"/>
</dbReference>
<dbReference type="PANTHER" id="PTHR11717:SF7">
    <property type="entry name" value="LOW MOLECULAR WEIGHT PHOSPHOTYROSINE PROTEIN PHOSPHATASE"/>
    <property type="match status" value="1"/>
</dbReference>
<accession>A0A4R1L0G7</accession>
<dbReference type="AlphaFoldDB" id="A0A4R1L0G7"/>
<evidence type="ECO:0000259" key="2">
    <source>
        <dbReference type="SMART" id="SM00226"/>
    </source>
</evidence>
<keyword evidence="4" id="KW-1185">Reference proteome</keyword>